<keyword evidence="4" id="KW-1185">Reference proteome</keyword>
<organism evidence="3 4">
    <name type="scientific">Ursus americanus</name>
    <name type="common">American black bear</name>
    <name type="synonym">Euarctos americanus</name>
    <dbReference type="NCBI Taxonomy" id="9643"/>
    <lineage>
        <taxon>Eukaryota</taxon>
        <taxon>Metazoa</taxon>
        <taxon>Chordata</taxon>
        <taxon>Craniata</taxon>
        <taxon>Vertebrata</taxon>
        <taxon>Euteleostomi</taxon>
        <taxon>Mammalia</taxon>
        <taxon>Eutheria</taxon>
        <taxon>Laurasiatheria</taxon>
        <taxon>Carnivora</taxon>
        <taxon>Caniformia</taxon>
        <taxon>Ursidae</taxon>
        <taxon>Ursus</taxon>
    </lineage>
</organism>
<dbReference type="STRING" id="9643.ENSUAMP00000024361"/>
<evidence type="ECO:0008006" key="5">
    <source>
        <dbReference type="Google" id="ProtNLM"/>
    </source>
</evidence>
<reference evidence="4" key="1">
    <citation type="submission" date="2016-06" db="EMBL/GenBank/DDBJ databases">
        <title>De novo assembly and RNA-Seq shows season-dependent expression and editing in black bear kidneys.</title>
        <authorList>
            <person name="Korstanje R."/>
            <person name="Srivastava A."/>
            <person name="Sarsani V.K."/>
            <person name="Sheehan S.M."/>
            <person name="Seger R.L."/>
            <person name="Barter M.E."/>
            <person name="Lindqvist C."/>
            <person name="Brody L.C."/>
            <person name="Mullikin J.C."/>
        </authorList>
    </citation>
    <scope>NUCLEOTIDE SEQUENCE [LARGE SCALE GENOMIC DNA]</scope>
</reference>
<dbReference type="PANTHER" id="PTHR37856:SF1">
    <property type="entry name" value="MAST CELL-EXPRESSED MEMBRANE PROTEIN 1"/>
    <property type="match status" value="1"/>
</dbReference>
<dbReference type="PANTHER" id="PTHR37856">
    <property type="entry name" value="MAST CELL-EXPRESSED MEMBRANE PROTEIN 1"/>
    <property type="match status" value="1"/>
</dbReference>
<keyword evidence="2" id="KW-0812">Transmembrane</keyword>
<dbReference type="Ensembl" id="ENSUAMT00000027209.1">
    <property type="protein sequence ID" value="ENSUAMP00000024361.1"/>
    <property type="gene ID" value="ENSUAMG00000019047.1"/>
</dbReference>
<protein>
    <recommendedName>
        <fullName evidence="5">Mast cell expressed membrane protein 1</fullName>
    </recommendedName>
</protein>
<feature type="transmembrane region" description="Helical" evidence="2">
    <location>
        <begin position="79"/>
        <end position="100"/>
    </location>
</feature>
<dbReference type="InterPro" id="IPR038818">
    <property type="entry name" value="MCEMP1"/>
</dbReference>
<dbReference type="Proteomes" id="UP000291022">
    <property type="component" value="Unassembled WGS sequence"/>
</dbReference>
<feature type="compositionally biased region" description="Polar residues" evidence="1">
    <location>
        <begin position="54"/>
        <end position="70"/>
    </location>
</feature>
<sequence>MESEEIYKKQEVKMQAHARRRAGGGRATAADNPDYENITLTFRNQDQRKGSHSPPKSQVPTLSRPPSDSAQVPRCLQRALVTLHILLALSCIILLALVLAKNSEMSQELLVLKRELWNVSISVRECQEEQNRGWSSTQQLITEAKQDIDAVKRHVQSGNNIVKTLQAGALADLRWVEFVSCWVLGSWGRGSRGPTFPVRGQGVRGWWMSPSESLRGYLNAAGNTKYTGTTGPQAGGWEGRRLPIKVGALCETPHLLSPVLLPPDVNQIKNKLQEISKALETKPQSCKLGLERWKRREPQVWPQFLSWGRDLPDRGSPFHPETSTNEKTSKTWLHLPMKLATCVCRGVL</sequence>
<feature type="compositionally biased region" description="Basic and acidic residues" evidence="1">
    <location>
        <begin position="1"/>
        <end position="14"/>
    </location>
</feature>
<evidence type="ECO:0000256" key="1">
    <source>
        <dbReference type="SAM" id="MobiDB-lite"/>
    </source>
</evidence>
<keyword evidence="2" id="KW-0472">Membrane</keyword>
<reference evidence="3" key="3">
    <citation type="submission" date="2025-09" db="UniProtKB">
        <authorList>
            <consortium name="Ensembl"/>
        </authorList>
    </citation>
    <scope>IDENTIFICATION</scope>
</reference>
<dbReference type="OMA" id="EVKMQAH"/>
<keyword evidence="2" id="KW-1133">Transmembrane helix</keyword>
<name>A0A452RXX1_URSAM</name>
<dbReference type="GeneTree" id="ENSGT00390000007959"/>
<evidence type="ECO:0000256" key="2">
    <source>
        <dbReference type="SAM" id="Phobius"/>
    </source>
</evidence>
<dbReference type="AlphaFoldDB" id="A0A452RXX1"/>
<proteinExistence type="predicted"/>
<evidence type="ECO:0000313" key="4">
    <source>
        <dbReference type="Proteomes" id="UP000291022"/>
    </source>
</evidence>
<evidence type="ECO:0000313" key="3">
    <source>
        <dbReference type="Ensembl" id="ENSUAMP00000024361.1"/>
    </source>
</evidence>
<feature type="region of interest" description="Disordered" evidence="1">
    <location>
        <begin position="1"/>
        <end position="70"/>
    </location>
</feature>
<accession>A0A452RXX1</accession>
<reference evidence="3" key="2">
    <citation type="submission" date="2025-08" db="UniProtKB">
        <authorList>
            <consortium name="Ensembl"/>
        </authorList>
    </citation>
    <scope>IDENTIFICATION</scope>
</reference>